<dbReference type="Proteomes" id="UP000078560">
    <property type="component" value="Unassembled WGS sequence"/>
</dbReference>
<evidence type="ECO:0000313" key="2">
    <source>
        <dbReference type="EMBL" id="SBS95493.1"/>
    </source>
</evidence>
<organism evidence="3 4">
    <name type="scientific">Plasmodium ovale curtisi</name>
    <dbReference type="NCBI Taxonomy" id="864141"/>
    <lineage>
        <taxon>Eukaryota</taxon>
        <taxon>Sar</taxon>
        <taxon>Alveolata</taxon>
        <taxon>Apicomplexa</taxon>
        <taxon>Aconoidasida</taxon>
        <taxon>Haemosporida</taxon>
        <taxon>Plasmodiidae</taxon>
        <taxon>Plasmodium</taxon>
        <taxon>Plasmodium (Plasmodium)</taxon>
    </lineage>
</organism>
<feature type="signal peptide" evidence="1">
    <location>
        <begin position="1"/>
        <end position="18"/>
    </location>
</feature>
<proteinExistence type="predicted"/>
<evidence type="ECO:0000313" key="3">
    <source>
        <dbReference type="EMBL" id="SBT02941.1"/>
    </source>
</evidence>
<dbReference type="EMBL" id="FLQV01003899">
    <property type="protein sequence ID" value="SBT02941.1"/>
    <property type="molecule type" value="Genomic_DNA"/>
</dbReference>
<protein>
    <submittedName>
        <fullName evidence="2">Ring-exported protein (REX), putative</fullName>
    </submittedName>
    <submittedName>
        <fullName evidence="3">Ring-exported protein, putative</fullName>
    </submittedName>
</protein>
<keyword evidence="1" id="KW-0732">Signal</keyword>
<reference evidence="4 5" key="2">
    <citation type="submission" date="2016-05" db="EMBL/GenBank/DDBJ databases">
        <authorList>
            <person name="Naeem Raeece"/>
        </authorList>
    </citation>
    <scope>NUCLEOTIDE SEQUENCE [LARGE SCALE GENOMIC DNA]</scope>
</reference>
<accession>A0A1A8XCK6</accession>
<reference evidence="3" key="1">
    <citation type="submission" date="2016-05" db="EMBL/GenBank/DDBJ databases">
        <authorList>
            <person name="Lavstsen T."/>
            <person name="Jespersen J.S."/>
        </authorList>
    </citation>
    <scope>NUCLEOTIDE SEQUENCE [LARGE SCALE GENOMIC DNA]</scope>
</reference>
<dbReference type="EMBL" id="FLQU01002065">
    <property type="protein sequence ID" value="SBS95493.1"/>
    <property type="molecule type" value="Genomic_DNA"/>
</dbReference>
<feature type="chain" id="PRO_5015059835" evidence="1">
    <location>
        <begin position="19"/>
        <end position="310"/>
    </location>
</feature>
<evidence type="ECO:0000313" key="5">
    <source>
        <dbReference type="Proteomes" id="UP000078560"/>
    </source>
</evidence>
<evidence type="ECO:0000256" key="1">
    <source>
        <dbReference type="SAM" id="SignalP"/>
    </source>
</evidence>
<dbReference type="AlphaFoldDB" id="A0A1A8XCK6"/>
<sequence length="310" mass="37031">MNLRPYILSSLSVAVVLSIYPNKQYDTSEGSPFSLKRFLRLKGNDNVNPNQDFSTPIFSTLKGKWNTKWNAKRDPKVDAKMDEERKKKIDARRELLFSDKRELLFGKKQEEHLNEKRKLILDEKHEANLNDKREINLDNKGEINLGDKIEKKKVIRDGKSERIPLGPEPLNYFNFEAKIDEEWKELENKECESWESVLSGCRMALAIGLDSDPKRDWKIERWNNKQKALSIMRRVKNKVDRRNVQAFKEYLQKRDKSKPHNEPWKIENDKWTIIKYLKTRSDENWNNFLIKSWIQWFDSEIPEVKFEVFV</sequence>
<gene>
    <name evidence="3" type="ORF">POVCU1_082420</name>
    <name evidence="2" type="ORF">POVCU2_0096250</name>
</gene>
<dbReference type="VEuPathDB" id="PlasmoDB:PocGH01_05010900"/>
<dbReference type="Proteomes" id="UP000078546">
    <property type="component" value="Unassembled WGS sequence"/>
</dbReference>
<evidence type="ECO:0000313" key="4">
    <source>
        <dbReference type="Proteomes" id="UP000078546"/>
    </source>
</evidence>
<name>A0A1A8XCK6_PLAOA</name>